<evidence type="ECO:0000256" key="1">
    <source>
        <dbReference type="SAM" id="MobiDB-lite"/>
    </source>
</evidence>
<evidence type="ECO:0000259" key="3">
    <source>
        <dbReference type="Pfam" id="PF20516"/>
    </source>
</evidence>
<keyword evidence="2" id="KW-0732">Signal</keyword>
<organism evidence="4 5">
    <name type="scientific">Schizothecium vesticola</name>
    <dbReference type="NCBI Taxonomy" id="314040"/>
    <lineage>
        <taxon>Eukaryota</taxon>
        <taxon>Fungi</taxon>
        <taxon>Dikarya</taxon>
        <taxon>Ascomycota</taxon>
        <taxon>Pezizomycotina</taxon>
        <taxon>Sordariomycetes</taxon>
        <taxon>Sordariomycetidae</taxon>
        <taxon>Sordariales</taxon>
        <taxon>Schizotheciaceae</taxon>
        <taxon>Schizothecium</taxon>
    </lineage>
</organism>
<evidence type="ECO:0000313" key="5">
    <source>
        <dbReference type="Proteomes" id="UP001172155"/>
    </source>
</evidence>
<dbReference type="InterPro" id="IPR046797">
    <property type="entry name" value="PDDEXK_12"/>
</dbReference>
<feature type="domain" description="PD-(D/E)XK nuclease-like" evidence="3">
    <location>
        <begin position="210"/>
        <end position="416"/>
    </location>
</feature>
<evidence type="ECO:0000313" key="4">
    <source>
        <dbReference type="EMBL" id="KAK0749563.1"/>
    </source>
</evidence>
<dbReference type="AlphaFoldDB" id="A0AA40K857"/>
<accession>A0AA40K857</accession>
<keyword evidence="5" id="KW-1185">Reference proteome</keyword>
<evidence type="ECO:0000256" key="2">
    <source>
        <dbReference type="SAM" id="SignalP"/>
    </source>
</evidence>
<feature type="compositionally biased region" description="Low complexity" evidence="1">
    <location>
        <begin position="64"/>
        <end position="77"/>
    </location>
</feature>
<gene>
    <name evidence="4" type="ORF">B0T18DRAFT_460916</name>
</gene>
<dbReference type="Proteomes" id="UP001172155">
    <property type="component" value="Unassembled WGS sequence"/>
</dbReference>
<feature type="signal peptide" evidence="2">
    <location>
        <begin position="1"/>
        <end position="21"/>
    </location>
</feature>
<comment type="caution">
    <text evidence="4">The sequence shown here is derived from an EMBL/GenBank/DDBJ whole genome shotgun (WGS) entry which is preliminary data.</text>
</comment>
<feature type="compositionally biased region" description="Low complexity" evidence="1">
    <location>
        <begin position="106"/>
        <end position="130"/>
    </location>
</feature>
<feature type="compositionally biased region" description="Polar residues" evidence="1">
    <location>
        <begin position="133"/>
        <end position="152"/>
    </location>
</feature>
<proteinExistence type="predicted"/>
<feature type="region of interest" description="Disordered" evidence="1">
    <location>
        <begin position="36"/>
        <end position="186"/>
    </location>
</feature>
<name>A0AA40K857_9PEZI</name>
<sequence>MPPLHLQPPTLCLLLPLPSIAIHCWLSKIDTLESDGRAQRLSPTPTRKRRRPLDDRGDMDATRRTTPLTSASRSSSPSKKRKIDDGTFEQAAWAVPPLQPSARTTLPHPSSIHSSSGASLPSSSHSALPSTNPPSTASDRQARVPTSQTSRRCASLISEGRLPLDITFREPAADPETGPYEGNIDSDDEYNHLPLLALASGVPSSRQAHIAYGEFYRVRTIKRCARKCLALRLSEAEWNSDVHKPLLNLALTTWSGDASVACQNVTSARILPCFLPFTSTGDVAEGKMVDFVLSPKIPNDSELDMAIRDALRARAVQQQQSPASNAAHHCVNQTDYPVLSRAPIAVTIETKVAGANLDEGRLQLGIWTAAWHYRMRMLGVGGDAGGPPLPTLPLILTWDHEWKLFFAIDRVHRIEIFGPLQIGRRTISPIHISCSPFSVFLRVGSTLRLWLG</sequence>
<feature type="compositionally biased region" description="Basic and acidic residues" evidence="1">
    <location>
        <begin position="52"/>
        <end position="63"/>
    </location>
</feature>
<dbReference type="Pfam" id="PF20516">
    <property type="entry name" value="PDDEXK_12"/>
    <property type="match status" value="1"/>
</dbReference>
<feature type="chain" id="PRO_5041256611" description="PD-(D/E)XK nuclease-like domain-containing protein" evidence="2">
    <location>
        <begin position="22"/>
        <end position="452"/>
    </location>
</feature>
<protein>
    <recommendedName>
        <fullName evidence="3">PD-(D/E)XK nuclease-like domain-containing protein</fullName>
    </recommendedName>
</protein>
<dbReference type="EMBL" id="JAUKUD010000003">
    <property type="protein sequence ID" value="KAK0749563.1"/>
    <property type="molecule type" value="Genomic_DNA"/>
</dbReference>
<reference evidence="4" key="1">
    <citation type="submission" date="2023-06" db="EMBL/GenBank/DDBJ databases">
        <title>Genome-scale phylogeny and comparative genomics of the fungal order Sordariales.</title>
        <authorList>
            <consortium name="Lawrence Berkeley National Laboratory"/>
            <person name="Hensen N."/>
            <person name="Bonometti L."/>
            <person name="Westerberg I."/>
            <person name="Brannstrom I.O."/>
            <person name="Guillou S."/>
            <person name="Cros-Aarteil S."/>
            <person name="Calhoun S."/>
            <person name="Haridas S."/>
            <person name="Kuo A."/>
            <person name="Mondo S."/>
            <person name="Pangilinan J."/>
            <person name="Riley R."/>
            <person name="LaButti K."/>
            <person name="Andreopoulos B."/>
            <person name="Lipzen A."/>
            <person name="Chen C."/>
            <person name="Yanf M."/>
            <person name="Daum C."/>
            <person name="Ng V."/>
            <person name="Clum A."/>
            <person name="Steindorff A."/>
            <person name="Ohm R."/>
            <person name="Martin F."/>
            <person name="Silar P."/>
            <person name="Natvig D."/>
            <person name="Lalanne C."/>
            <person name="Gautier V."/>
            <person name="Ament-velasquez S.L."/>
            <person name="Kruys A."/>
            <person name="Hutchinson M.I."/>
            <person name="Powell A.J."/>
            <person name="Barry K."/>
            <person name="Miller A.N."/>
            <person name="Grigoriev I.V."/>
            <person name="Debuchy R."/>
            <person name="Gladieux P."/>
            <person name="Thoren M.H."/>
            <person name="Johannesson H."/>
        </authorList>
    </citation>
    <scope>NUCLEOTIDE SEQUENCE</scope>
    <source>
        <strain evidence="4">SMH3187-1</strain>
    </source>
</reference>